<name>A0A0J1H0B4_9GAMM</name>
<sequence>MTRSYDTAKKEAVFIALPLLVLFLIKMLNNELMSFLKLSDFSLATSIMYGQLLAKTLDVPDKNKKRDRFSTYQVYIFVASILSMAMYIGFQLIPDINFNFYIAQIVTFLVGIMFYIPLSTLMSDLSKE</sequence>
<dbReference type="AlphaFoldDB" id="A0A0J1H0B4"/>
<feature type="transmembrane region" description="Helical" evidence="1">
    <location>
        <begin position="74"/>
        <end position="93"/>
    </location>
</feature>
<feature type="transmembrane region" description="Helical" evidence="1">
    <location>
        <begin position="12"/>
        <end position="29"/>
    </location>
</feature>
<dbReference type="EMBL" id="LDOU01000026">
    <property type="protein sequence ID" value="KLV05261.1"/>
    <property type="molecule type" value="Genomic_DNA"/>
</dbReference>
<keyword evidence="1" id="KW-0812">Transmembrane</keyword>
<dbReference type="OrthoDB" id="5916967at2"/>
<evidence type="ECO:0000313" key="3">
    <source>
        <dbReference type="Proteomes" id="UP000035909"/>
    </source>
</evidence>
<evidence type="ECO:0000313" key="2">
    <source>
        <dbReference type="EMBL" id="KLV05261.1"/>
    </source>
</evidence>
<keyword evidence="1" id="KW-1133">Transmembrane helix</keyword>
<keyword evidence="3" id="KW-1185">Reference proteome</keyword>
<dbReference type="RefSeq" id="WP_047887344.1">
    <property type="nucleotide sequence ID" value="NZ_LDOU01000026.1"/>
</dbReference>
<protein>
    <submittedName>
        <fullName evidence="2">Uncharacterized protein</fullName>
    </submittedName>
</protein>
<feature type="transmembrane region" description="Helical" evidence="1">
    <location>
        <begin position="99"/>
        <end position="118"/>
    </location>
</feature>
<dbReference type="Proteomes" id="UP000035909">
    <property type="component" value="Unassembled WGS sequence"/>
</dbReference>
<accession>A0A0J1H0B4</accession>
<organism evidence="2 3">
    <name type="scientific">Photobacterium ganghwense</name>
    <dbReference type="NCBI Taxonomy" id="320778"/>
    <lineage>
        <taxon>Bacteria</taxon>
        <taxon>Pseudomonadati</taxon>
        <taxon>Pseudomonadota</taxon>
        <taxon>Gammaproteobacteria</taxon>
        <taxon>Vibrionales</taxon>
        <taxon>Vibrionaceae</taxon>
        <taxon>Photobacterium</taxon>
    </lineage>
</organism>
<reference evidence="2 3" key="1">
    <citation type="submission" date="2015-05" db="EMBL/GenBank/DDBJ databases">
        <title>Photobacterium galathea sp. nov.</title>
        <authorList>
            <person name="Machado H."/>
            <person name="Gram L."/>
        </authorList>
    </citation>
    <scope>NUCLEOTIDE SEQUENCE [LARGE SCALE GENOMIC DNA]</scope>
    <source>
        <strain evidence="2 3">DSM 22954</strain>
    </source>
</reference>
<dbReference type="PATRIC" id="fig|320778.3.peg.4642"/>
<proteinExistence type="predicted"/>
<keyword evidence="1" id="KW-0472">Membrane</keyword>
<comment type="caution">
    <text evidence="2">The sequence shown here is derived from an EMBL/GenBank/DDBJ whole genome shotgun (WGS) entry which is preliminary data.</text>
</comment>
<evidence type="ECO:0000256" key="1">
    <source>
        <dbReference type="SAM" id="Phobius"/>
    </source>
</evidence>
<gene>
    <name evidence="2" type="ORF">ABT57_21635</name>
</gene>